<accession>A0A7Y5ZZP3</accession>
<name>A0A7Y5ZZP3_9CELL</name>
<dbReference type="AlphaFoldDB" id="A0A7Y5ZZP3"/>
<proteinExistence type="predicted"/>
<keyword evidence="2" id="KW-1185">Reference proteome</keyword>
<dbReference type="InterPro" id="IPR015057">
    <property type="entry name" value="Rv2632c-like"/>
</dbReference>
<dbReference type="Gene3D" id="3.30.160.240">
    <property type="entry name" value="Rv1738"/>
    <property type="match status" value="1"/>
</dbReference>
<sequence length="92" mass="10007">MNETWNVAIYLFADDDTTHGVVTGAHAVLTTPTGSTLDGWGRAQFSSYDLDVPEVGTELAAARALRQLADRLLQATSEDLDDLEVHAIHLVR</sequence>
<comment type="caution">
    <text evidence="1">The sequence shown here is derived from an EMBL/GenBank/DDBJ whole genome shotgun (WGS) entry which is preliminary data.</text>
</comment>
<evidence type="ECO:0000313" key="1">
    <source>
        <dbReference type="EMBL" id="NUU17037.1"/>
    </source>
</evidence>
<dbReference type="SUPFAM" id="SSF143212">
    <property type="entry name" value="Rv2632c-like"/>
    <property type="match status" value="1"/>
</dbReference>
<protein>
    <submittedName>
        <fullName evidence="1">DUF1876 family protein</fullName>
    </submittedName>
</protein>
<evidence type="ECO:0000313" key="2">
    <source>
        <dbReference type="Proteomes" id="UP000565724"/>
    </source>
</evidence>
<dbReference type="InterPro" id="IPR038070">
    <property type="entry name" value="Rv2632c-like_sf"/>
</dbReference>
<organism evidence="1 2">
    <name type="scientific">Cellulomonas humilata</name>
    <dbReference type="NCBI Taxonomy" id="144055"/>
    <lineage>
        <taxon>Bacteria</taxon>
        <taxon>Bacillati</taxon>
        <taxon>Actinomycetota</taxon>
        <taxon>Actinomycetes</taxon>
        <taxon>Micrococcales</taxon>
        <taxon>Cellulomonadaceae</taxon>
        <taxon>Cellulomonas</taxon>
    </lineage>
</organism>
<dbReference type="EMBL" id="JABMCI010000058">
    <property type="protein sequence ID" value="NUU17037.1"/>
    <property type="molecule type" value="Genomic_DNA"/>
</dbReference>
<dbReference type="RefSeq" id="WP_175346916.1">
    <property type="nucleotide sequence ID" value="NZ_JABMCI010000058.1"/>
</dbReference>
<reference evidence="1 2" key="1">
    <citation type="submission" date="2020-05" db="EMBL/GenBank/DDBJ databases">
        <title>Genome Sequencing of Type Strains.</title>
        <authorList>
            <person name="Lemaire J.F."/>
            <person name="Inderbitzin P."/>
            <person name="Gregorio O.A."/>
            <person name="Collins S.B."/>
            <person name="Wespe N."/>
            <person name="Knight-Connoni V."/>
        </authorList>
    </citation>
    <scope>NUCLEOTIDE SEQUENCE [LARGE SCALE GENOMIC DNA]</scope>
    <source>
        <strain evidence="1 2">ATCC 25174</strain>
    </source>
</reference>
<dbReference type="Proteomes" id="UP000565724">
    <property type="component" value="Unassembled WGS sequence"/>
</dbReference>
<dbReference type="Pfam" id="PF08962">
    <property type="entry name" value="Rv2632c-like"/>
    <property type="match status" value="1"/>
</dbReference>
<gene>
    <name evidence="1" type="ORF">HP550_07220</name>
</gene>